<dbReference type="EMBL" id="WEHX01000018">
    <property type="protein sequence ID" value="KAB7661462.1"/>
    <property type="molecule type" value="Genomic_DNA"/>
</dbReference>
<dbReference type="SUPFAM" id="SSF52402">
    <property type="entry name" value="Adenine nucleotide alpha hydrolases-like"/>
    <property type="match status" value="2"/>
</dbReference>
<accession>A0A6I1ELA6</accession>
<proteinExistence type="inferred from homology"/>
<dbReference type="PANTHER" id="PTHR31964">
    <property type="entry name" value="ADENINE NUCLEOTIDE ALPHA HYDROLASES-LIKE SUPERFAMILY PROTEIN"/>
    <property type="match status" value="1"/>
</dbReference>
<feature type="domain" description="UspA" evidence="2">
    <location>
        <begin position="151"/>
        <end position="297"/>
    </location>
</feature>
<dbReference type="Proteomes" id="UP000430564">
    <property type="component" value="Unassembled WGS sequence"/>
</dbReference>
<gene>
    <name evidence="3" type="ORF">GBM95_04580</name>
</gene>
<evidence type="ECO:0000259" key="2">
    <source>
        <dbReference type="Pfam" id="PF00582"/>
    </source>
</evidence>
<dbReference type="Gene3D" id="3.40.50.620">
    <property type="entry name" value="HUPs"/>
    <property type="match status" value="2"/>
</dbReference>
<sequence>MRILVPVDGSTNSLNAVSFIASRQTLLGSNPDIELLNIQLPLPARACRLVGQDAIQRYYEDEAEKVFEPARKILQKVGFKAVESFVVGEPSPSIAKAAEKTSADLIVMGSRGQSAIKGLFFGSVSNGVLAQTKCPLLVIRGKATTEDDALRVGIAVDGSKYGRAAVRYALKHISLFGTGATFYLINVVSDYAGAVMPDMAGMALPALSEEEVLDLQREEFNEAVEPLRPLLAKAAIKAKEVCLVGNPGDEISAFARKRRLDLIVMGSHGYGRFKSAIMGSTATRIAATSNVPLLVIRQP</sequence>
<dbReference type="PANTHER" id="PTHR31964:SF113">
    <property type="entry name" value="USPA DOMAIN-CONTAINING PROTEIN"/>
    <property type="match status" value="1"/>
</dbReference>
<dbReference type="CDD" id="cd23659">
    <property type="entry name" value="USP_At3g01520-like"/>
    <property type="match status" value="1"/>
</dbReference>
<dbReference type="OrthoDB" id="5512223at2"/>
<dbReference type="RefSeq" id="WP_152158005.1">
    <property type="nucleotide sequence ID" value="NZ_WEHX01000018.1"/>
</dbReference>
<comment type="similarity">
    <text evidence="1">Belongs to the universal stress protein A family.</text>
</comment>
<feature type="domain" description="UspA" evidence="2">
    <location>
        <begin position="2"/>
        <end position="140"/>
    </location>
</feature>
<evidence type="ECO:0000313" key="4">
    <source>
        <dbReference type="Proteomes" id="UP000430564"/>
    </source>
</evidence>
<dbReference type="AlphaFoldDB" id="A0A6I1ELA6"/>
<dbReference type="CDD" id="cd00293">
    <property type="entry name" value="USP-like"/>
    <property type="match status" value="1"/>
</dbReference>
<dbReference type="PRINTS" id="PR01438">
    <property type="entry name" value="UNVRSLSTRESS"/>
</dbReference>
<dbReference type="Pfam" id="PF00582">
    <property type="entry name" value="Usp"/>
    <property type="match status" value="2"/>
</dbReference>
<name>A0A6I1ELA6_9BURK</name>
<protein>
    <submittedName>
        <fullName evidence="3">Universal stress protein</fullName>
    </submittedName>
</protein>
<dbReference type="InterPro" id="IPR006015">
    <property type="entry name" value="Universal_stress_UspA"/>
</dbReference>
<organism evidence="3 4">
    <name type="scientific">Sutterella seckii</name>
    <dbReference type="NCBI Taxonomy" id="1944635"/>
    <lineage>
        <taxon>Bacteria</taxon>
        <taxon>Pseudomonadati</taxon>
        <taxon>Pseudomonadota</taxon>
        <taxon>Betaproteobacteria</taxon>
        <taxon>Burkholderiales</taxon>
        <taxon>Sutterellaceae</taxon>
        <taxon>Sutterella</taxon>
    </lineage>
</organism>
<evidence type="ECO:0000313" key="3">
    <source>
        <dbReference type="EMBL" id="KAB7661462.1"/>
    </source>
</evidence>
<dbReference type="InterPro" id="IPR006016">
    <property type="entry name" value="UspA"/>
</dbReference>
<dbReference type="InterPro" id="IPR014729">
    <property type="entry name" value="Rossmann-like_a/b/a_fold"/>
</dbReference>
<comment type="caution">
    <text evidence="3">The sequence shown here is derived from an EMBL/GenBank/DDBJ whole genome shotgun (WGS) entry which is preliminary data.</text>
</comment>
<reference evidence="3 4" key="1">
    <citation type="submission" date="2019-10" db="EMBL/GenBank/DDBJ databases">
        <title>Genome diversity of Sutterella seckii.</title>
        <authorList>
            <person name="Chaplin A.V."/>
            <person name="Sokolova S.R."/>
            <person name="Mosin K.A."/>
            <person name="Ivanova E.L."/>
            <person name="Kochetkova T.O."/>
            <person name="Goltsov A.Y."/>
            <person name="Trofimov D.Y."/>
            <person name="Efimov B.A."/>
        </authorList>
    </citation>
    <scope>NUCLEOTIDE SEQUENCE [LARGE SCALE GENOMIC DNA]</scope>
    <source>
        <strain evidence="3 4">ASD393</strain>
    </source>
</reference>
<evidence type="ECO:0000256" key="1">
    <source>
        <dbReference type="ARBA" id="ARBA00008791"/>
    </source>
</evidence>